<comment type="caution">
    <text evidence="2">The sequence shown here is derived from an EMBL/GenBank/DDBJ whole genome shotgun (WGS) entry which is preliminary data.</text>
</comment>
<dbReference type="EMBL" id="WIQZ01000015">
    <property type="protein sequence ID" value="KAF3141017.1"/>
    <property type="molecule type" value="Genomic_DNA"/>
</dbReference>
<dbReference type="AlphaFoldDB" id="A0A7C8NW06"/>
<gene>
    <name evidence="2" type="ORF">TWF703_002524</name>
</gene>
<feature type="compositionally biased region" description="Low complexity" evidence="1">
    <location>
        <begin position="94"/>
        <end position="106"/>
    </location>
</feature>
<evidence type="ECO:0000313" key="3">
    <source>
        <dbReference type="Proteomes" id="UP000480548"/>
    </source>
</evidence>
<accession>A0A7C8NW06</accession>
<proteinExistence type="predicted"/>
<protein>
    <submittedName>
        <fullName evidence="2">Uncharacterized protein</fullName>
    </submittedName>
</protein>
<organism evidence="2 3">
    <name type="scientific">Orbilia oligospora</name>
    <name type="common">Nematode-trapping fungus</name>
    <name type="synonym">Arthrobotrys oligospora</name>
    <dbReference type="NCBI Taxonomy" id="2813651"/>
    <lineage>
        <taxon>Eukaryota</taxon>
        <taxon>Fungi</taxon>
        <taxon>Dikarya</taxon>
        <taxon>Ascomycota</taxon>
        <taxon>Pezizomycotina</taxon>
        <taxon>Orbiliomycetes</taxon>
        <taxon>Orbiliales</taxon>
        <taxon>Orbiliaceae</taxon>
        <taxon>Orbilia</taxon>
    </lineage>
</organism>
<feature type="compositionally biased region" description="Polar residues" evidence="1">
    <location>
        <begin position="107"/>
        <end position="116"/>
    </location>
</feature>
<sequence length="289" mass="32365">MVKVFIPNFLKMDSQGQHPHSKLCVKSDTLQAMGMYPRGTQAVVGDMTTFVKEQFGDGNYYLYPYPHSLEEPLRDYEARTSRFGVFTLHQCEEMSQSSNESTSEQSANQTSQESQFLTKISDIESGISDIETEREASQGVILKLQKDVQVFCDDAVTLGIGNLVVAALRKFNSLTGRSSKGENHQSSSSRSLMDYIAKAKPQDLVKISGNILTFSDHARLKDVKVIDDRYKIPHDEWGKLAMLLERPEYSLAKENYGRIFLWVVGSTVETLAEAHSSNVVQVRETGSGF</sequence>
<reference evidence="2 3" key="1">
    <citation type="submission" date="2019-06" db="EMBL/GenBank/DDBJ databases">
        <authorList>
            <person name="Palmer J.M."/>
        </authorList>
    </citation>
    <scope>NUCLEOTIDE SEQUENCE [LARGE SCALE GENOMIC DNA]</scope>
    <source>
        <strain evidence="2 3">TWF703</strain>
    </source>
</reference>
<dbReference type="Proteomes" id="UP000480548">
    <property type="component" value="Unassembled WGS sequence"/>
</dbReference>
<evidence type="ECO:0000313" key="2">
    <source>
        <dbReference type="EMBL" id="KAF3141017.1"/>
    </source>
</evidence>
<feature type="region of interest" description="Disordered" evidence="1">
    <location>
        <begin position="94"/>
        <end position="116"/>
    </location>
</feature>
<name>A0A7C8NW06_ORBOL</name>
<evidence type="ECO:0000256" key="1">
    <source>
        <dbReference type="SAM" id="MobiDB-lite"/>
    </source>
</evidence>